<name>A0ACC1QLZ3_9HYPO</name>
<dbReference type="EMBL" id="JANAKD010001519">
    <property type="protein sequence ID" value="KAJ3478658.1"/>
    <property type="molecule type" value="Genomic_DNA"/>
</dbReference>
<keyword evidence="2" id="KW-1185">Reference proteome</keyword>
<organism evidence="1 2">
    <name type="scientific">Lecanicillium saksenae</name>
    <dbReference type="NCBI Taxonomy" id="468837"/>
    <lineage>
        <taxon>Eukaryota</taxon>
        <taxon>Fungi</taxon>
        <taxon>Dikarya</taxon>
        <taxon>Ascomycota</taxon>
        <taxon>Pezizomycotina</taxon>
        <taxon>Sordariomycetes</taxon>
        <taxon>Hypocreomycetidae</taxon>
        <taxon>Hypocreales</taxon>
        <taxon>Cordycipitaceae</taxon>
        <taxon>Lecanicillium</taxon>
    </lineage>
</organism>
<reference evidence="1" key="1">
    <citation type="submission" date="2022-07" db="EMBL/GenBank/DDBJ databases">
        <title>Genome Sequence of Lecanicillium saksenae.</title>
        <authorList>
            <person name="Buettner E."/>
        </authorList>
    </citation>
    <scope>NUCLEOTIDE SEQUENCE</scope>
    <source>
        <strain evidence="1">VT-O1</strain>
    </source>
</reference>
<evidence type="ECO:0000313" key="1">
    <source>
        <dbReference type="EMBL" id="KAJ3478658.1"/>
    </source>
</evidence>
<dbReference type="Proteomes" id="UP001148737">
    <property type="component" value="Unassembled WGS sequence"/>
</dbReference>
<accession>A0ACC1QLZ3</accession>
<sequence length="693" mass="75981">MSTPTPAAMKHAPSQQGRTPSGQQGRTPSHFPAATPPVSTPFSNAAQAAFSPRGQRSSPQHVKKSPATMGMTGQSAMASLNFDSPSTAAAMGALGIGNGFDMGLEGVGGLDGVGAAYASEDEKLRRLETIIKMLNEKKGMVSEAGLERLAQRLGMELLSEEHSTPGGRKTKTLAIAGSAVALDIVLDNNIVQNATLSYHGNAASVTKHIDAASQILLKDLQLLPGQSPLTKTLERFAINFERLAKLDKLSIVPGLDCQEALTSMYSSLERLHEWDLEQVRKDSAMSGKSDALIQSAAMCTRNGNPIMHERGRVGLAVQYWKEMRFIAPSAGQETTDKRKIWSMLLGCAAIDGVGLPPVRVSDNWISKDIVKQDDMTGALAPMLDWQEPENVSLPQSDENKDAGMDLLQADLSTTRVPRVMFTVTFDPPVILPQNEWARLYTFAGVEPPNPPTDFNRQPPTFDALFFPIVPGSRQDPSAARTIVRRRQVPMINTHNEPLTRTHQNSLFIYKPIYSQEISEMPFAHPRQLVDMMPLLRQYAFLSILLENSFGREDKSPAEPEIMPVAQLIEPEKSHTSTMKDQLADFMNLDAADQKASAGLPVNVPADLSLDIILWVHPSPHMQVVFPMRDTTANITLSILEGGLVQIINENVLGEAPGPQKEINGRLVTRDHLARILEHLEDLSKWAEWIRSRL</sequence>
<protein>
    <submittedName>
        <fullName evidence="1">Uncharacterized protein</fullName>
    </submittedName>
</protein>
<gene>
    <name evidence="1" type="ORF">NLG97_g8517</name>
</gene>
<proteinExistence type="predicted"/>
<evidence type="ECO:0000313" key="2">
    <source>
        <dbReference type="Proteomes" id="UP001148737"/>
    </source>
</evidence>
<comment type="caution">
    <text evidence="1">The sequence shown here is derived from an EMBL/GenBank/DDBJ whole genome shotgun (WGS) entry which is preliminary data.</text>
</comment>